<dbReference type="PANTHER" id="PTHR36930:SF1">
    <property type="entry name" value="MOSC DOMAIN-CONTAINING PROTEIN"/>
    <property type="match status" value="1"/>
</dbReference>
<dbReference type="KEGG" id="afy:BW247_05725"/>
<dbReference type="RefSeq" id="WP_076836310.1">
    <property type="nucleotide sequence ID" value="NZ_CP019434.1"/>
</dbReference>
<reference evidence="2 3" key="1">
    <citation type="submission" date="2017-01" db="EMBL/GenBank/DDBJ databases">
        <title>Draft sequence of Acidihalobacter ferrooxidans strain DSM 14175 (strain V8).</title>
        <authorList>
            <person name="Khaleque H.N."/>
            <person name="Ramsay J.P."/>
            <person name="Murphy R.J.T."/>
            <person name="Kaksonen A.H."/>
            <person name="Boxall N.J."/>
            <person name="Watkin E.L.J."/>
        </authorList>
    </citation>
    <scope>NUCLEOTIDE SEQUENCE [LARGE SCALE GENOMIC DNA]</scope>
    <source>
        <strain evidence="2 3">V8</strain>
    </source>
</reference>
<dbReference type="Proteomes" id="UP000243807">
    <property type="component" value="Chromosome"/>
</dbReference>
<accession>A0A1P8UFT4</accession>
<dbReference type="Gene3D" id="2.40.33.20">
    <property type="entry name" value="PK beta-barrel domain-like"/>
    <property type="match status" value="1"/>
</dbReference>
<organism evidence="2 3">
    <name type="scientific">Acidihalobacter ferrooxydans</name>
    <dbReference type="NCBI Taxonomy" id="1765967"/>
    <lineage>
        <taxon>Bacteria</taxon>
        <taxon>Pseudomonadati</taxon>
        <taxon>Pseudomonadota</taxon>
        <taxon>Gammaproteobacteria</taxon>
        <taxon>Chromatiales</taxon>
        <taxon>Ectothiorhodospiraceae</taxon>
        <taxon>Acidihalobacter</taxon>
    </lineage>
</organism>
<dbReference type="InterPro" id="IPR005302">
    <property type="entry name" value="MoCF_Sase_C"/>
</dbReference>
<dbReference type="PANTHER" id="PTHR36930">
    <property type="entry name" value="METAL-SULFUR CLUSTER BIOSYNTHESIS PROTEINS YUAD-RELATED"/>
    <property type="match status" value="1"/>
</dbReference>
<dbReference type="GO" id="GO:0030170">
    <property type="term" value="F:pyridoxal phosphate binding"/>
    <property type="evidence" value="ECO:0007669"/>
    <property type="project" value="InterPro"/>
</dbReference>
<dbReference type="InterPro" id="IPR052716">
    <property type="entry name" value="MOSC_domain"/>
</dbReference>
<evidence type="ECO:0000259" key="1">
    <source>
        <dbReference type="PROSITE" id="PS51340"/>
    </source>
</evidence>
<keyword evidence="3" id="KW-1185">Reference proteome</keyword>
<name>A0A1P8UFT4_9GAMM</name>
<dbReference type="GO" id="GO:0003824">
    <property type="term" value="F:catalytic activity"/>
    <property type="evidence" value="ECO:0007669"/>
    <property type="project" value="InterPro"/>
</dbReference>
<dbReference type="AlphaFoldDB" id="A0A1P8UFT4"/>
<gene>
    <name evidence="2" type="ORF">BW247_05725</name>
</gene>
<proteinExistence type="predicted"/>
<feature type="domain" description="MOSC" evidence="1">
    <location>
        <begin position="20"/>
        <end position="169"/>
    </location>
</feature>
<evidence type="ECO:0000313" key="2">
    <source>
        <dbReference type="EMBL" id="APZ42659.1"/>
    </source>
</evidence>
<dbReference type="Pfam" id="PF03473">
    <property type="entry name" value="MOSC"/>
    <property type="match status" value="1"/>
</dbReference>
<sequence>MNAPRVYAVAAHPAHDFSKPPQREIRLLEGLGVEGDAHCGATVQHRSHARRDPGKSNLRQVHLIHHELFAELAAQGFTVAPGAIGENVTTESLDLLDLPVGTELTLGPTAVVRLTGLRNPCRLLDQFQPGLMAALLERDAHGDVWRKSGVMGVVIASGTVRPGDPIDVRLPAVPRRRLEPV</sequence>
<dbReference type="InterPro" id="IPR011037">
    <property type="entry name" value="Pyrv_Knase-like_insert_dom_sf"/>
</dbReference>
<dbReference type="STRING" id="1765967.BW247_05725"/>
<evidence type="ECO:0000313" key="3">
    <source>
        <dbReference type="Proteomes" id="UP000243807"/>
    </source>
</evidence>
<dbReference type="OrthoDB" id="9786134at2"/>
<dbReference type="GO" id="GO:0030151">
    <property type="term" value="F:molybdenum ion binding"/>
    <property type="evidence" value="ECO:0007669"/>
    <property type="project" value="InterPro"/>
</dbReference>
<dbReference type="SUPFAM" id="SSF50800">
    <property type="entry name" value="PK beta-barrel domain-like"/>
    <property type="match status" value="1"/>
</dbReference>
<protein>
    <submittedName>
        <fullName evidence="2">MOSC domain-containing protein</fullName>
    </submittedName>
</protein>
<dbReference type="PROSITE" id="PS51340">
    <property type="entry name" value="MOSC"/>
    <property type="match status" value="1"/>
</dbReference>
<dbReference type="EMBL" id="CP019434">
    <property type="protein sequence ID" value="APZ42659.1"/>
    <property type="molecule type" value="Genomic_DNA"/>
</dbReference>